<dbReference type="AlphaFoldDB" id="A9BK26"/>
<protein>
    <recommendedName>
        <fullName evidence="7">Ycf1</fullName>
    </recommendedName>
</protein>
<gene>
    <name evidence="2" type="ORF">HAN_1g11</name>
    <name evidence="3" type="ORF">HAN_1g173</name>
    <name evidence="4" type="ORF">HAN_3g376</name>
    <name evidence="5" type="ORF">HAND1043_LOCUS11849</name>
</gene>
<geneLocation type="nucleomorph" evidence="2"/>
<dbReference type="GeneID" id="5739561"/>
<evidence type="ECO:0000313" key="6">
    <source>
        <dbReference type="Proteomes" id="UP000243127"/>
    </source>
</evidence>
<name>A9BK26_HEMAN</name>
<reference evidence="2 6" key="1">
    <citation type="journal article" date="2007" name="Proc. Natl. Acad. Sci. U.S.A.">
        <title>Nucleomorph genome of Hemiselmis andersenii reveals complete intron loss and compaction as a driver of protein structure and function.</title>
        <authorList>
            <person name="Lane C.E."/>
            <person name="van den Heuvel K."/>
            <person name="Kozera C."/>
            <person name="Curtis B.A."/>
            <person name="Parsons B.J."/>
            <person name="Bowman S."/>
            <person name="Archibald J.M."/>
        </authorList>
    </citation>
    <scope>NUCLEOTIDE SEQUENCE [LARGE SCALE GENOMIC DNA]</scope>
    <source>
        <strain evidence="2 6">CCMP644</strain>
    </source>
</reference>
<evidence type="ECO:0000313" key="4">
    <source>
        <dbReference type="EMBL" id="ABW98187.1"/>
    </source>
</evidence>
<evidence type="ECO:0000256" key="1">
    <source>
        <dbReference type="SAM" id="Phobius"/>
    </source>
</evidence>
<dbReference type="Proteomes" id="UP000243127">
    <property type="component" value="Nucleomorph 1"/>
</dbReference>
<feature type="transmembrane region" description="Helical" evidence="1">
    <location>
        <begin position="387"/>
        <end position="408"/>
    </location>
</feature>
<dbReference type="EMBL" id="CP000883">
    <property type="protein sequence ID" value="ABW98187.1"/>
    <property type="molecule type" value="Genomic_DNA"/>
</dbReference>
<reference evidence="5" key="2">
    <citation type="submission" date="2021-01" db="EMBL/GenBank/DDBJ databases">
        <authorList>
            <person name="Corre E."/>
            <person name="Pelletier E."/>
            <person name="Niang G."/>
            <person name="Scheremetjew M."/>
            <person name="Finn R."/>
            <person name="Kale V."/>
            <person name="Holt S."/>
            <person name="Cochrane G."/>
            <person name="Meng A."/>
            <person name="Brown T."/>
            <person name="Cohen L."/>
        </authorList>
    </citation>
    <scope>NUCLEOTIDE SEQUENCE</scope>
    <source>
        <strain evidence="5">CCMP441</strain>
    </source>
</reference>
<dbReference type="EMBL" id="HBFK01019139">
    <property type="protein sequence ID" value="CAD8745354.1"/>
    <property type="molecule type" value="Transcribed_RNA"/>
</dbReference>
<dbReference type="RefSeq" id="XP_001712333.1">
    <property type="nucleotide sequence ID" value="XM_001712281.1"/>
</dbReference>
<organism evidence="2 6">
    <name type="scientific">Hemiselmis andersenii</name>
    <name type="common">Cryptophyte alga</name>
    <dbReference type="NCBI Taxonomy" id="464988"/>
    <lineage>
        <taxon>Eukaryota</taxon>
        <taxon>Cryptophyceae</taxon>
        <taxon>Cryptomonadales</taxon>
        <taxon>Hemiselmidaceae</taxon>
        <taxon>Hemiselmis</taxon>
    </lineage>
</organism>
<evidence type="ECO:0000313" key="2">
    <source>
        <dbReference type="EMBL" id="ABW97859.1"/>
    </source>
</evidence>
<keyword evidence="2" id="KW-0542">Nucleomorph</keyword>
<dbReference type="EMBL" id="CP000881">
    <property type="protein sequence ID" value="ABW97859.1"/>
    <property type="molecule type" value="Genomic_DNA"/>
</dbReference>
<keyword evidence="1" id="KW-1133">Transmembrane helix</keyword>
<dbReference type="Proteomes" id="UP000243127">
    <property type="component" value="Nucleomorph 3"/>
</dbReference>
<dbReference type="RefSeq" id="XP_001712512.1">
    <property type="nucleotide sequence ID" value="XM_001712460.1"/>
</dbReference>
<keyword evidence="1" id="KW-0812">Transmembrane</keyword>
<sequence length="409" mass="49837">MPLSHNSFRKKCFFEPFFYFLNKKLWYQMKFLIQDLVIFSSYLSLLLIKKERKTICFFNQKKLLSFYQKFKKILKKHLSTPKRILFLINIMKIEVFYIEDKIIFIENDLAELKQKKKKSSWRGLFLLINLLCRYYIFLGIFQKKVNWGNQCAIIGREKNTHKKIKFNKLVFELTQIHVNKKIKKRLNSSQIAKTHSFFVDMFHSSWENEKFIKRIQTLLSAYSIRKTKTKKRATEKKPSHLIPQSQVTSLLFKTQNVRNNLDKIDWFFDINIYRIKKEREKISGFFEKPKSSLPSFLHFSIFQKRKMVGSILNIYQKKLEKKKIRWSIFAKLFMFCFPETEFFLTNYIDKNTNHYFIEQNRQLINNFFVLNYLPETFKKLNGQKDILWRRILFTFFNLPISFFLGWSLF</sequence>
<dbReference type="GeneID" id="5739535"/>
<dbReference type="EMBL" id="CP000881">
    <property type="protein sequence ID" value="ABW98008.1"/>
    <property type="molecule type" value="Genomic_DNA"/>
</dbReference>
<keyword evidence="1" id="KW-0472">Membrane</keyword>
<evidence type="ECO:0008006" key="7">
    <source>
        <dbReference type="Google" id="ProtNLM"/>
    </source>
</evidence>
<feature type="transmembrane region" description="Helical" evidence="1">
    <location>
        <begin position="25"/>
        <end position="48"/>
    </location>
</feature>
<dbReference type="GeneID" id="5739339"/>
<dbReference type="RefSeq" id="XP_001712184.1">
    <property type="nucleotide sequence ID" value="XM_001712132.1"/>
</dbReference>
<evidence type="ECO:0000313" key="5">
    <source>
        <dbReference type="EMBL" id="CAD8745354.1"/>
    </source>
</evidence>
<evidence type="ECO:0000313" key="3">
    <source>
        <dbReference type="EMBL" id="ABW98008.1"/>
    </source>
</evidence>
<proteinExistence type="predicted"/>
<accession>A9BK26</accession>